<feature type="compositionally biased region" description="Polar residues" evidence="1">
    <location>
        <begin position="651"/>
        <end position="673"/>
    </location>
</feature>
<reference evidence="2 3" key="1">
    <citation type="submission" date="2018-12" db="EMBL/GenBank/DDBJ databases">
        <title>Sequencing of bacterial isolates from soil warming experiment in Harvard Forest, Massachusetts, USA.</title>
        <authorList>
            <person name="Deangelis K."/>
        </authorList>
    </citation>
    <scope>NUCLEOTIDE SEQUENCE [LARGE SCALE GENOMIC DNA]</scope>
    <source>
        <strain evidence="2 3">EB153</strain>
    </source>
</reference>
<dbReference type="AlphaFoldDB" id="A0A3R9NUW5"/>
<dbReference type="InterPro" id="IPR017802">
    <property type="entry name" value="VWFA-rel_acidobac-type"/>
</dbReference>
<proteinExistence type="predicted"/>
<feature type="region of interest" description="Disordered" evidence="1">
    <location>
        <begin position="780"/>
        <end position="805"/>
    </location>
</feature>
<accession>A0A3R9NUW5</accession>
<name>A0A3R9NUW5_9BACT</name>
<keyword evidence="3" id="KW-1185">Reference proteome</keyword>
<protein>
    <submittedName>
        <fullName evidence="2">VWFA-related protein</fullName>
    </submittedName>
</protein>
<comment type="caution">
    <text evidence="2">The sequence shown here is derived from an EMBL/GenBank/DDBJ whole genome shotgun (WGS) entry which is preliminary data.</text>
</comment>
<evidence type="ECO:0000256" key="1">
    <source>
        <dbReference type="SAM" id="MobiDB-lite"/>
    </source>
</evidence>
<dbReference type="OrthoDB" id="101654at2"/>
<feature type="region of interest" description="Disordered" evidence="1">
    <location>
        <begin position="636"/>
        <end position="686"/>
    </location>
</feature>
<dbReference type="NCBIfam" id="TIGR03436">
    <property type="entry name" value="acidobact_VWFA"/>
    <property type="match status" value="1"/>
</dbReference>
<dbReference type="EMBL" id="RSDW01000001">
    <property type="protein sequence ID" value="RSL17357.1"/>
    <property type="molecule type" value="Genomic_DNA"/>
</dbReference>
<feature type="region of interest" description="Disordered" evidence="1">
    <location>
        <begin position="461"/>
        <end position="481"/>
    </location>
</feature>
<evidence type="ECO:0000313" key="2">
    <source>
        <dbReference type="EMBL" id="RSL17357.1"/>
    </source>
</evidence>
<feature type="compositionally biased region" description="Polar residues" evidence="1">
    <location>
        <begin position="404"/>
        <end position="417"/>
    </location>
</feature>
<feature type="compositionally biased region" description="Polar residues" evidence="1">
    <location>
        <begin position="781"/>
        <end position="801"/>
    </location>
</feature>
<organism evidence="2 3">
    <name type="scientific">Edaphobacter aggregans</name>
    <dbReference type="NCBI Taxonomy" id="570835"/>
    <lineage>
        <taxon>Bacteria</taxon>
        <taxon>Pseudomonadati</taxon>
        <taxon>Acidobacteriota</taxon>
        <taxon>Terriglobia</taxon>
        <taxon>Terriglobales</taxon>
        <taxon>Acidobacteriaceae</taxon>
        <taxon>Edaphobacter</taxon>
    </lineage>
</organism>
<evidence type="ECO:0000313" key="3">
    <source>
        <dbReference type="Proteomes" id="UP000269669"/>
    </source>
</evidence>
<dbReference type="Proteomes" id="UP000269669">
    <property type="component" value="Unassembled WGS sequence"/>
</dbReference>
<feature type="compositionally biased region" description="Polar residues" evidence="1">
    <location>
        <begin position="469"/>
        <end position="479"/>
    </location>
</feature>
<feature type="region of interest" description="Disordered" evidence="1">
    <location>
        <begin position="404"/>
        <end position="428"/>
    </location>
</feature>
<dbReference type="RefSeq" id="WP_125485852.1">
    <property type="nucleotide sequence ID" value="NZ_RSDW01000001.1"/>
</dbReference>
<gene>
    <name evidence="2" type="ORF">EDE15_2889</name>
</gene>
<sequence>MMTRSPCGGSVMQKLALLLLLLTEIAFPAFAAKRVNVEQLEQVLAAAHGKPDAEVARQLSDVQLTERLSASKLSRLEVDLPGTESKQALIALADMSAFLDLPTAEIPAVARPDIPSQRQLMALTVDYVGKTITKLPNFFATRVTTRFEDTPRGYEKGQTVATLYQPLHFIGRSSTNVLYRDGQEVVDTGAAKGKKSRSATQGLTTSGEFGSILATVLVDAAQGTLTWSHWEQGTVGPVAVFRYAVPGGKSHYDVEFCCVPGDNKESRVFQQLSGYHGEITVDPANGTILRLTLEADLKPTDPIVKASIVVEYGPVEIGGKTYLCPVKSISISQAQPLPHTLQMQDFRTANMTQGTENLPGSLQTLVNDVAFEQYHVFTASAHVLTDGEPGRDAPASGLKNFSAQEANTPEPESTGSPSVAGKPTETTPAQNVTAAIPTPTAPNPATNATLEAAIPEISVADSTGFPDTAATQRSASPDRNFSLPARTRLVDVAVTAYDKKNHPITDLTPEDLEIYDNGRKQEIQFFNRPSATATESGKTPSQFAYSNRRTTSANAGPEIGNTAGNTTILLIDASNLTWAELTYVRGQILRFLQVLPINERVALYVLQTHGFQVLAEGTTDHAVLAAKLSEWMPNSQDLARAQAEEHRSRQQVDTAGSQPEPQTVSGTSSQAPNAGTLIDPEMRQIGSNPAQDTLSIMIRVTRHLAAIPGHKNLVWVTSDSVLSGSSDKSGGINKGSKHIDEFSLRTQEAMNDAHVAVYPLDASQTGSEVSIETHARDIEAAQSSNAPTSVNTQSAPTTAPIQQDLHPIQGPVREVANATGGRAIRRSGNIAAALNGVVEDGHATYLLSFAPDEVPNGQYHVLTIKPTARRGVTLRYRNGYQYSREPSTLKERFGRAVWQPFDANEIGVSVNSAAASTGIVLKLAIATADLALAKQGERWVDNLDIFLAQRDDDGFHARVTGKTLGLSLKPATYQALLRDGIPFDQPIEKSESTGSVRIVVVDENSGRMGSITVPAESLQRKHY</sequence>